<reference evidence="2" key="1">
    <citation type="journal article" date="2020" name="mSystems">
        <title>Genome- and Community-Level Interaction Insights into Carbon Utilization and Element Cycling Functions of Hydrothermarchaeota in Hydrothermal Sediment.</title>
        <authorList>
            <person name="Zhou Z."/>
            <person name="Liu Y."/>
            <person name="Xu W."/>
            <person name="Pan J."/>
            <person name="Luo Z.H."/>
            <person name="Li M."/>
        </authorList>
    </citation>
    <scope>NUCLEOTIDE SEQUENCE [LARGE SCALE GENOMIC DNA]</scope>
    <source>
        <strain evidence="2">HyVt-324</strain>
    </source>
</reference>
<dbReference type="Proteomes" id="UP000885703">
    <property type="component" value="Unassembled WGS sequence"/>
</dbReference>
<protein>
    <submittedName>
        <fullName evidence="2">Uncharacterized protein</fullName>
    </submittedName>
</protein>
<name>A0A7V1BKW2_9GAMM</name>
<evidence type="ECO:0000256" key="1">
    <source>
        <dbReference type="SAM" id="Phobius"/>
    </source>
</evidence>
<accession>A0A7V1BKW2</accession>
<organism evidence="2">
    <name type="scientific">Halopseudomonas xinjiangensis</name>
    <dbReference type="NCBI Taxonomy" id="487184"/>
    <lineage>
        <taxon>Bacteria</taxon>
        <taxon>Pseudomonadati</taxon>
        <taxon>Pseudomonadota</taxon>
        <taxon>Gammaproteobacteria</taxon>
        <taxon>Pseudomonadales</taxon>
        <taxon>Pseudomonadaceae</taxon>
        <taxon>Halopseudomonas</taxon>
    </lineage>
</organism>
<gene>
    <name evidence="2" type="ORF">ENH64_01310</name>
</gene>
<evidence type="ECO:0000313" key="2">
    <source>
        <dbReference type="EMBL" id="HDZ55101.1"/>
    </source>
</evidence>
<feature type="transmembrane region" description="Helical" evidence="1">
    <location>
        <begin position="134"/>
        <end position="152"/>
    </location>
</feature>
<sequence>MRDVELAERTPSAGTAHVFLRFNRAQETMDYGLLFGAVAWVAMCIPASRELWRGYRWPKVAATVTGYELFDGYQNDGWLLVHFQAPPNDVQINAKLSNPESKSPFPYCWPVGSIIKISCDPNNSANVTWPRNRLLLVILHVFFFLPFFAWGMHAL</sequence>
<keyword evidence="1" id="KW-1133">Transmembrane helix</keyword>
<dbReference type="EMBL" id="DRFO01000006">
    <property type="protein sequence ID" value="HDZ55101.1"/>
    <property type="molecule type" value="Genomic_DNA"/>
</dbReference>
<dbReference type="AlphaFoldDB" id="A0A7V1BKW2"/>
<comment type="caution">
    <text evidence="2">The sequence shown here is derived from an EMBL/GenBank/DDBJ whole genome shotgun (WGS) entry which is preliminary data.</text>
</comment>
<keyword evidence="1" id="KW-0472">Membrane</keyword>
<proteinExistence type="predicted"/>
<keyword evidence="1" id="KW-0812">Transmembrane</keyword>